<proteinExistence type="predicted"/>
<dbReference type="EMBL" id="KQ992627">
    <property type="protein sequence ID" value="KZV49931.1"/>
    <property type="molecule type" value="Genomic_DNA"/>
</dbReference>
<feature type="compositionally biased region" description="Low complexity" evidence="1">
    <location>
        <begin position="52"/>
        <end position="63"/>
    </location>
</feature>
<feature type="compositionally biased region" description="Basic and acidic residues" evidence="1">
    <location>
        <begin position="113"/>
        <end position="127"/>
    </location>
</feature>
<evidence type="ECO:0000313" key="3">
    <source>
        <dbReference type="Proteomes" id="UP000250235"/>
    </source>
</evidence>
<reference evidence="2 3" key="1">
    <citation type="journal article" date="2015" name="Proc. Natl. Acad. Sci. U.S.A.">
        <title>The resurrection genome of Boea hygrometrica: A blueprint for survival of dehydration.</title>
        <authorList>
            <person name="Xiao L."/>
            <person name="Yang G."/>
            <person name="Zhang L."/>
            <person name="Yang X."/>
            <person name="Zhao S."/>
            <person name="Ji Z."/>
            <person name="Zhou Q."/>
            <person name="Hu M."/>
            <person name="Wang Y."/>
            <person name="Chen M."/>
            <person name="Xu Y."/>
            <person name="Jin H."/>
            <person name="Xiao X."/>
            <person name="Hu G."/>
            <person name="Bao F."/>
            <person name="Hu Y."/>
            <person name="Wan P."/>
            <person name="Li L."/>
            <person name="Deng X."/>
            <person name="Kuang T."/>
            <person name="Xiang C."/>
            <person name="Zhu J.K."/>
            <person name="Oliver M.J."/>
            <person name="He Y."/>
        </authorList>
    </citation>
    <scope>NUCLEOTIDE SEQUENCE [LARGE SCALE GENOMIC DNA]</scope>
    <source>
        <strain evidence="3">cv. XS01</strain>
    </source>
</reference>
<dbReference type="Proteomes" id="UP000250235">
    <property type="component" value="Unassembled WGS sequence"/>
</dbReference>
<feature type="compositionally biased region" description="Polar residues" evidence="1">
    <location>
        <begin position="154"/>
        <end position="163"/>
    </location>
</feature>
<feature type="compositionally biased region" description="Low complexity" evidence="1">
    <location>
        <begin position="84"/>
        <end position="97"/>
    </location>
</feature>
<feature type="region of interest" description="Disordered" evidence="1">
    <location>
        <begin position="1"/>
        <end position="163"/>
    </location>
</feature>
<dbReference type="AlphaFoldDB" id="A0A2Z7CS98"/>
<protein>
    <submittedName>
        <fullName evidence="2">Uncharacterized protein</fullName>
    </submittedName>
</protein>
<evidence type="ECO:0000256" key="1">
    <source>
        <dbReference type="SAM" id="MobiDB-lite"/>
    </source>
</evidence>
<accession>A0A2Z7CS98</accession>
<keyword evidence="3" id="KW-1185">Reference proteome</keyword>
<feature type="compositionally biased region" description="Basic and acidic residues" evidence="1">
    <location>
        <begin position="11"/>
        <end position="20"/>
    </location>
</feature>
<sequence length="163" mass="18104">MSHIGPKTSRAARDRPEPNPRRNQPSRHRRIFFGASPERWPAGGRHHEFSRAARAPPSQQARGQRAHHCAAGVQLASTKRRHGAQSSGQQARAQRLATMRAAAQHHRPPIARPARDVEVPLTRRERPPCATRRASLGGSTAQRLRWTRPALRGQSASRARSCA</sequence>
<gene>
    <name evidence="2" type="ORF">F511_20689</name>
</gene>
<organism evidence="2 3">
    <name type="scientific">Dorcoceras hygrometricum</name>
    <dbReference type="NCBI Taxonomy" id="472368"/>
    <lineage>
        <taxon>Eukaryota</taxon>
        <taxon>Viridiplantae</taxon>
        <taxon>Streptophyta</taxon>
        <taxon>Embryophyta</taxon>
        <taxon>Tracheophyta</taxon>
        <taxon>Spermatophyta</taxon>
        <taxon>Magnoliopsida</taxon>
        <taxon>eudicotyledons</taxon>
        <taxon>Gunneridae</taxon>
        <taxon>Pentapetalae</taxon>
        <taxon>asterids</taxon>
        <taxon>lamiids</taxon>
        <taxon>Lamiales</taxon>
        <taxon>Gesneriaceae</taxon>
        <taxon>Didymocarpoideae</taxon>
        <taxon>Trichosporeae</taxon>
        <taxon>Loxocarpinae</taxon>
        <taxon>Dorcoceras</taxon>
    </lineage>
</organism>
<name>A0A2Z7CS98_9LAMI</name>
<evidence type="ECO:0000313" key="2">
    <source>
        <dbReference type="EMBL" id="KZV49931.1"/>
    </source>
</evidence>